<organism evidence="2 3">
    <name type="scientific">Haloplanus salinus</name>
    <dbReference type="NCBI Taxonomy" id="1126245"/>
    <lineage>
        <taxon>Archaea</taxon>
        <taxon>Methanobacteriati</taxon>
        <taxon>Methanobacteriota</taxon>
        <taxon>Stenosarchaea group</taxon>
        <taxon>Halobacteria</taxon>
        <taxon>Halobacteriales</taxon>
        <taxon>Haloferacaceae</taxon>
        <taxon>Haloplanus</taxon>
    </lineage>
</organism>
<feature type="region of interest" description="Disordered" evidence="1">
    <location>
        <begin position="1"/>
        <end position="50"/>
    </location>
</feature>
<reference evidence="2 3" key="1">
    <citation type="submission" date="2018-07" db="EMBL/GenBank/DDBJ databases">
        <title>Genome sequences of Haloplanus salinus JCM 18368T.</title>
        <authorList>
            <person name="Kim Y.B."/>
            <person name="Roh S.W."/>
        </authorList>
    </citation>
    <scope>NUCLEOTIDE SEQUENCE [LARGE SCALE GENOMIC DNA]</scope>
    <source>
        <strain evidence="2 3">JCM 18368</strain>
    </source>
</reference>
<feature type="compositionally biased region" description="Basic and acidic residues" evidence="1">
    <location>
        <begin position="25"/>
        <end position="50"/>
    </location>
</feature>
<feature type="compositionally biased region" description="Acidic residues" evidence="1">
    <location>
        <begin position="252"/>
        <end position="264"/>
    </location>
</feature>
<dbReference type="AlphaFoldDB" id="A0A368N1U9"/>
<gene>
    <name evidence="2" type="ORF">DU504_17040</name>
</gene>
<protein>
    <submittedName>
        <fullName evidence="2">Uncharacterized protein</fullName>
    </submittedName>
</protein>
<feature type="region of interest" description="Disordered" evidence="1">
    <location>
        <begin position="249"/>
        <end position="281"/>
    </location>
</feature>
<feature type="compositionally biased region" description="Acidic residues" evidence="1">
    <location>
        <begin position="271"/>
        <end position="281"/>
    </location>
</feature>
<name>A0A368N1U9_9EURY</name>
<dbReference type="RefSeq" id="WP_114450622.1">
    <property type="nucleotide sequence ID" value="NZ_QPHM01000003.1"/>
</dbReference>
<accession>A0A368N1U9</accession>
<keyword evidence="3" id="KW-1185">Reference proteome</keyword>
<proteinExistence type="predicted"/>
<sequence>MSEDRPEPESLANEYLETIDQEIDEERRSELENTKEELQERREKYVSQHGEDSRIVQRVDQKIEDVEAELDELNESAQQVDELRTQLLKAAKDRLEFNREWLSTTVLEGLTHALYAEKDDNLILNQTRIEGPEDLDEIEDLAQLDMEHTLLLLVEDRLGETDTVSERWERFVDSKYHKPFLVVSREGTASPEDVLPSLSEDANRKDAKNWLERPLYDWDDLVPYYRAGDGEFGLSTSGKYLAHHYAESAENLAEEGDGGDDSDDGQASLDDVGDNGGDSDE</sequence>
<dbReference type="Proteomes" id="UP000252189">
    <property type="component" value="Unassembled WGS sequence"/>
</dbReference>
<evidence type="ECO:0000313" key="2">
    <source>
        <dbReference type="EMBL" id="RCU44448.1"/>
    </source>
</evidence>
<dbReference type="EMBL" id="QPHM01000003">
    <property type="protein sequence ID" value="RCU44448.1"/>
    <property type="molecule type" value="Genomic_DNA"/>
</dbReference>
<evidence type="ECO:0000313" key="3">
    <source>
        <dbReference type="Proteomes" id="UP000252189"/>
    </source>
</evidence>
<dbReference type="OrthoDB" id="349815at2157"/>
<comment type="caution">
    <text evidence="2">The sequence shown here is derived from an EMBL/GenBank/DDBJ whole genome shotgun (WGS) entry which is preliminary data.</text>
</comment>
<evidence type="ECO:0000256" key="1">
    <source>
        <dbReference type="SAM" id="MobiDB-lite"/>
    </source>
</evidence>